<feature type="transmembrane region" description="Helical" evidence="2">
    <location>
        <begin position="223"/>
        <end position="246"/>
    </location>
</feature>
<feature type="compositionally biased region" description="Low complexity" evidence="1">
    <location>
        <begin position="91"/>
        <end position="105"/>
    </location>
</feature>
<feature type="transmembrane region" description="Helical" evidence="2">
    <location>
        <begin position="301"/>
        <end position="320"/>
    </location>
</feature>
<feature type="compositionally biased region" description="Pro residues" evidence="1">
    <location>
        <begin position="52"/>
        <end position="62"/>
    </location>
</feature>
<evidence type="ECO:0000256" key="2">
    <source>
        <dbReference type="SAM" id="Phobius"/>
    </source>
</evidence>
<feature type="compositionally biased region" description="Low complexity" evidence="1">
    <location>
        <begin position="25"/>
        <end position="51"/>
    </location>
</feature>
<proteinExistence type="predicted"/>
<feature type="compositionally biased region" description="Basic and acidic residues" evidence="1">
    <location>
        <begin position="76"/>
        <end position="88"/>
    </location>
</feature>
<organism evidence="4">
    <name type="scientific">Cellulosimicrobium sp. ES-005</name>
    <dbReference type="NCBI Taxonomy" id="3163031"/>
    <lineage>
        <taxon>Bacteria</taxon>
        <taxon>Bacillati</taxon>
        <taxon>Actinomycetota</taxon>
        <taxon>Actinomycetes</taxon>
        <taxon>Micrococcales</taxon>
        <taxon>Promicromonosporaceae</taxon>
        <taxon>Cellulosimicrobium</taxon>
    </lineage>
</organism>
<accession>A0AAU8FWG7</accession>
<dbReference type="InterPro" id="IPR021949">
    <property type="entry name" value="DUF3566_TM"/>
</dbReference>
<keyword evidence="2" id="KW-1133">Transmembrane helix</keyword>
<reference evidence="4" key="1">
    <citation type="submission" date="2024-06" db="EMBL/GenBank/DDBJ databases">
        <title>Complete genome sequence of the cellulolytic actinobacterium, Cellulosimicrobium ES-005.</title>
        <authorList>
            <person name="Matthews C.T."/>
            <person name="Underwood K.D."/>
            <person name="Ghanchi K.M."/>
            <person name="Fields S.D."/>
            <person name="Gardner S.G."/>
        </authorList>
    </citation>
    <scope>NUCLEOTIDE SEQUENCE</scope>
    <source>
        <strain evidence="4">ES-005</strain>
    </source>
</reference>
<dbReference type="Pfam" id="PF12089">
    <property type="entry name" value="DUF3566"/>
    <property type="match status" value="1"/>
</dbReference>
<keyword evidence="2" id="KW-0472">Membrane</keyword>
<feature type="domain" description="DUF3566" evidence="3">
    <location>
        <begin position="205"/>
        <end position="322"/>
    </location>
</feature>
<keyword evidence="2" id="KW-0812">Transmembrane</keyword>
<dbReference type="RefSeq" id="WP_353706952.1">
    <property type="nucleotide sequence ID" value="NZ_CP159290.1"/>
</dbReference>
<feature type="region of interest" description="Disordered" evidence="1">
    <location>
        <begin position="184"/>
        <end position="203"/>
    </location>
</feature>
<evidence type="ECO:0000313" key="4">
    <source>
        <dbReference type="EMBL" id="XCH28411.1"/>
    </source>
</evidence>
<sequence length="323" mass="32429">MSSENNAPPTITPRLTVPRPDTDPASRAGGAPAPSKHGESNGASNGAASGAVPPPPPPPPPGQSAGRAPSQAAPERGVDDDGMERASGESRVAVARAGAVKAAAAAIAAAKSAAKKVSAAVPAAPAETDPQPGHDEIDDETVRRVPTTSAAAPSAPAASINTPAPAAMHYSAAGVSGSATPLTGATPAVGPATGATPTVRHDGGPRRVRLAVSRIDPWSAMKLGFLLAVAIGIMTVVATAVVWYVLDGMQVFFKIEELFTQIVGTETDVDIQQYVAFGRVISIATLLGVVNVVIITALSTIMAFLYNIVAALVGGVHLTLTDD</sequence>
<gene>
    <name evidence="4" type="ORF">ABRQ22_12435</name>
</gene>
<dbReference type="EMBL" id="CP159290">
    <property type="protein sequence ID" value="XCH28411.1"/>
    <property type="molecule type" value="Genomic_DNA"/>
</dbReference>
<evidence type="ECO:0000256" key="1">
    <source>
        <dbReference type="SAM" id="MobiDB-lite"/>
    </source>
</evidence>
<protein>
    <submittedName>
        <fullName evidence="4">DUF3566 domain-containing protein</fullName>
    </submittedName>
</protein>
<dbReference type="AlphaFoldDB" id="A0AAU8FWG7"/>
<feature type="transmembrane region" description="Helical" evidence="2">
    <location>
        <begin position="274"/>
        <end position="294"/>
    </location>
</feature>
<feature type="compositionally biased region" description="Low complexity" evidence="1">
    <location>
        <begin position="184"/>
        <end position="198"/>
    </location>
</feature>
<evidence type="ECO:0000259" key="3">
    <source>
        <dbReference type="Pfam" id="PF12089"/>
    </source>
</evidence>
<name>A0AAU8FWG7_9MICO</name>
<feature type="region of interest" description="Disordered" evidence="1">
    <location>
        <begin position="1"/>
        <end position="105"/>
    </location>
</feature>